<name>A0A066UBJ8_9PSEU</name>
<gene>
    <name evidence="2" type="ORF">DV20_05730</name>
</gene>
<dbReference type="EMBL" id="JMQI01000011">
    <property type="protein sequence ID" value="KDN23217.1"/>
    <property type="molecule type" value="Genomic_DNA"/>
</dbReference>
<proteinExistence type="predicted"/>
<comment type="caution">
    <text evidence="2">The sequence shown here is derived from an EMBL/GenBank/DDBJ whole genome shotgun (WGS) entry which is preliminary data.</text>
</comment>
<protein>
    <recommendedName>
        <fullName evidence="4">DUF4389 domain-containing protein</fullName>
    </recommendedName>
</protein>
<keyword evidence="1" id="KW-0472">Membrane</keyword>
<dbReference type="AlphaFoldDB" id="A0A066UBJ8"/>
<evidence type="ECO:0000313" key="2">
    <source>
        <dbReference type="EMBL" id="KDN23217.1"/>
    </source>
</evidence>
<feature type="transmembrane region" description="Helical" evidence="1">
    <location>
        <begin position="35"/>
        <end position="59"/>
    </location>
</feature>
<evidence type="ECO:0008006" key="4">
    <source>
        <dbReference type="Google" id="ProtNLM"/>
    </source>
</evidence>
<organism evidence="2 3">
    <name type="scientific">Amycolatopsis rifamycinica</name>
    <dbReference type="NCBI Taxonomy" id="287986"/>
    <lineage>
        <taxon>Bacteria</taxon>
        <taxon>Bacillati</taxon>
        <taxon>Actinomycetota</taxon>
        <taxon>Actinomycetes</taxon>
        <taxon>Pseudonocardiales</taxon>
        <taxon>Pseudonocardiaceae</taxon>
        <taxon>Amycolatopsis</taxon>
    </lineage>
</organism>
<accession>A0A066UBJ8</accession>
<sequence length="122" mass="13408">MTPAPHGGGHDDTAATVLLLRRLVERNGTWVLVKVFAAMAVWLALHLFRAALVLVVRLLTGAMARADRYTTAAVLTPPTRRVNHYFDAHNGHDYDPHHFEHTTTPAGHGPPGPRMPWEAAHA</sequence>
<reference evidence="2 3" key="1">
    <citation type="submission" date="2014-05" db="EMBL/GenBank/DDBJ databases">
        <title>Draft genome sequence of Amycolatopsis rifamycinica DSM 46095.</title>
        <authorList>
            <person name="Lal R."/>
            <person name="Saxena A."/>
            <person name="Kumari R."/>
            <person name="Mukherjee U."/>
            <person name="Singh P."/>
            <person name="Sangwan N."/>
            <person name="Mahato N.K."/>
        </authorList>
    </citation>
    <scope>NUCLEOTIDE SEQUENCE [LARGE SCALE GENOMIC DNA]</scope>
    <source>
        <strain evidence="2 3">DSM 46095</strain>
    </source>
</reference>
<evidence type="ECO:0000256" key="1">
    <source>
        <dbReference type="SAM" id="Phobius"/>
    </source>
</evidence>
<dbReference type="Proteomes" id="UP000027345">
    <property type="component" value="Unassembled WGS sequence"/>
</dbReference>
<dbReference type="STRING" id="287986.DV20_05730"/>
<evidence type="ECO:0000313" key="3">
    <source>
        <dbReference type="Proteomes" id="UP000027345"/>
    </source>
</evidence>
<keyword evidence="1" id="KW-0812">Transmembrane</keyword>
<keyword evidence="3" id="KW-1185">Reference proteome</keyword>
<dbReference type="RefSeq" id="WP_063607773.1">
    <property type="nucleotide sequence ID" value="NZ_JMQI01000011.1"/>
</dbReference>
<keyword evidence="1" id="KW-1133">Transmembrane helix</keyword>